<dbReference type="InterPro" id="IPR006116">
    <property type="entry name" value="NT_2-5OAS_ClassI-CCAase"/>
</dbReference>
<dbReference type="InterPro" id="IPR053550">
    <property type="entry name" value="CD-NTase"/>
</dbReference>
<dbReference type="EMBL" id="AP023093">
    <property type="protein sequence ID" value="BCE36315.1"/>
    <property type="molecule type" value="Genomic_DNA"/>
</dbReference>
<evidence type="ECO:0000313" key="3">
    <source>
        <dbReference type="EMBL" id="BCE36315.1"/>
    </source>
</evidence>
<accession>A0A809YBH4</accession>
<dbReference type="GO" id="GO:0051607">
    <property type="term" value="P:defense response to virus"/>
    <property type="evidence" value="ECO:0007669"/>
    <property type="project" value="UniProtKB-KW"/>
</dbReference>
<dbReference type="Pfam" id="PF18144">
    <property type="entry name" value="SMODS"/>
    <property type="match status" value="1"/>
</dbReference>
<dbReference type="CDD" id="cd05400">
    <property type="entry name" value="NT_2-5OAS_ClassI-CCAase"/>
    <property type="match status" value="1"/>
</dbReference>
<dbReference type="NCBIfam" id="NF041117">
    <property type="entry name" value="CBASS_cyclase_b"/>
    <property type="match status" value="1"/>
</dbReference>
<proteinExistence type="predicted"/>
<organism evidence="3">
    <name type="scientific">Bradyrhizobium diazoefficiens</name>
    <dbReference type="NCBI Taxonomy" id="1355477"/>
    <lineage>
        <taxon>Bacteria</taxon>
        <taxon>Pseudomonadati</taxon>
        <taxon>Pseudomonadota</taxon>
        <taxon>Alphaproteobacteria</taxon>
        <taxon>Hyphomicrobiales</taxon>
        <taxon>Nitrobacteraceae</taxon>
        <taxon>Bradyrhizobium</taxon>
    </lineage>
</organism>
<feature type="region of interest" description="Disordered" evidence="2">
    <location>
        <begin position="1"/>
        <end position="22"/>
    </location>
</feature>
<dbReference type="InterPro" id="IPR043519">
    <property type="entry name" value="NT_sf"/>
</dbReference>
<dbReference type="AlphaFoldDB" id="A0A809YBH4"/>
<gene>
    <name evidence="3" type="ORF">XF3B_13460</name>
</gene>
<dbReference type="GO" id="GO:0016779">
    <property type="term" value="F:nucleotidyltransferase activity"/>
    <property type="evidence" value="ECO:0007669"/>
    <property type="project" value="InterPro"/>
</dbReference>
<dbReference type="Gene3D" id="3.30.460.10">
    <property type="entry name" value="Beta Polymerase, domain 2"/>
    <property type="match status" value="1"/>
</dbReference>
<reference evidence="3" key="1">
    <citation type="submission" date="2020-05" db="EMBL/GenBank/DDBJ databases">
        <title>Complete genome sequence of Bradyrhizobium diazoefficiens XF3 isolated from soybean nodule.</title>
        <authorList>
            <person name="Noda R."/>
            <person name="Kakizaki K."/>
            <person name="Minamisawa K."/>
        </authorList>
    </citation>
    <scope>NUCLEOTIDE SEQUENCE</scope>
    <source>
        <strain evidence="3">XF3</strain>
    </source>
</reference>
<keyword evidence="1" id="KW-0051">Antiviral defense</keyword>
<dbReference type="SUPFAM" id="SSF81301">
    <property type="entry name" value="Nucleotidyltransferase"/>
    <property type="match status" value="1"/>
</dbReference>
<evidence type="ECO:0000256" key="1">
    <source>
        <dbReference type="ARBA" id="ARBA00023118"/>
    </source>
</evidence>
<keyword evidence="3" id="KW-0808">Transferase</keyword>
<name>A0A809YBH4_9BRAD</name>
<protein>
    <submittedName>
        <fullName evidence="3">Nucleotidyltransferase</fullName>
    </submittedName>
</protein>
<evidence type="ECO:0000256" key="2">
    <source>
        <dbReference type="SAM" id="MobiDB-lite"/>
    </source>
</evidence>
<sequence length="313" mass="33561">MGGGGGGGPFVNRTPEQLRQQVRETEDQTAIKVFETELGGLLNELLASANSRDVEKVRDRLDEIKDALEGPLETTVDSLFGGSVAKHTYVDGLSDVDSLLVLDDPDLQNSRPSEAIKSVADILSSELGGSAKVSSGRLAVTVAYPDGQEIQLLPAFKTTEGLKVPSFMRDGWSGISPEKFQAALTARNEQCAGKLVPTIKLAKAAIGTLPEQQRLSGYHVESLAIAAFRNYEGPKTTAAMLPVFFEKARELVASPIRDSTGQSVHVDAYLGDAGSPERVAAAHVLGRIAKRMRNASAHMSREQWEALFSANDN</sequence>
<dbReference type="RefSeq" id="WP_182872494.1">
    <property type="nucleotide sequence ID" value="NZ_AP022639.1"/>
</dbReference>